<dbReference type="SUPFAM" id="SSF49899">
    <property type="entry name" value="Concanavalin A-like lectins/glucanases"/>
    <property type="match status" value="1"/>
</dbReference>
<dbReference type="Gramene" id="PUZ68130">
    <property type="protein sequence ID" value="PUZ68130"/>
    <property type="gene ID" value="GQ55_2G000700"/>
</dbReference>
<sequence>MAVSTEHHTTRLLFFFLPISIKSANQSRTSNSLKNNKKREILMLVRSIALHCTAQRVVSEMPSPSPPPLLPFLLFLLLLAPAPAPAAASSSFSLDFFRAAAAGQLALSGGANATAAQVSMPSPGARVQYRAPIVFSSAAGGLAFSTYFAFALPPSAASSLAFFLTPSAASRSPPALAVVFSARHVRVDLAGRSAIQRQAHYFPARDRNRTWSLHAWIDYNATSATLHVRLSATRIPTHNHPTPPLLSCPLDLTPVLRRAPVLAGFRTPSGNCTLFSWAFHAAPYRLHSQPLNPTDLLTTPPPPPERRYRAAVFLLFAAACGAMVTFFVLFLWYSVAARRPVAPVEYPMHTSDVVYQKIVLVGVKDDAATAADDGHPPTGAADK</sequence>
<evidence type="ECO:0000256" key="3">
    <source>
        <dbReference type="SAM" id="Phobius"/>
    </source>
</evidence>
<evidence type="ECO:0000313" key="5">
    <source>
        <dbReference type="EMBL" id="PUZ68131.1"/>
    </source>
</evidence>
<feature type="domain" description="Legume lectin" evidence="4">
    <location>
        <begin position="182"/>
        <end position="281"/>
    </location>
</feature>
<protein>
    <recommendedName>
        <fullName evidence="4">Legume lectin domain-containing protein</fullName>
    </recommendedName>
</protein>
<dbReference type="PANTHER" id="PTHR32401">
    <property type="entry name" value="CONCANAVALIN A-LIKE LECTIN FAMILY PROTEIN"/>
    <property type="match status" value="1"/>
</dbReference>
<gene>
    <name evidence="5" type="ORF">GQ55_2G000700</name>
</gene>
<dbReference type="EMBL" id="CM009750">
    <property type="protein sequence ID" value="PUZ68131.1"/>
    <property type="molecule type" value="Genomic_DNA"/>
</dbReference>
<dbReference type="PANTHER" id="PTHR32401:SF16">
    <property type="entry name" value="CONCANAVALIN A-LIKE LECTIN FAMILY PROTEIN"/>
    <property type="match status" value="1"/>
</dbReference>
<dbReference type="Gene3D" id="2.60.120.200">
    <property type="match status" value="1"/>
</dbReference>
<reference evidence="5 6" key="1">
    <citation type="submission" date="2018-04" db="EMBL/GenBank/DDBJ databases">
        <title>WGS assembly of Panicum hallii var. hallii HAL2.</title>
        <authorList>
            <person name="Lovell J."/>
            <person name="Jenkins J."/>
            <person name="Lowry D."/>
            <person name="Mamidi S."/>
            <person name="Sreedasyam A."/>
            <person name="Weng X."/>
            <person name="Barry K."/>
            <person name="Bonette J."/>
            <person name="Campitelli B."/>
            <person name="Daum C."/>
            <person name="Gordon S."/>
            <person name="Gould B."/>
            <person name="Lipzen A."/>
            <person name="MacQueen A."/>
            <person name="Palacio-Mejia J."/>
            <person name="Plott C."/>
            <person name="Shakirov E."/>
            <person name="Shu S."/>
            <person name="Yoshinaga Y."/>
            <person name="Zane M."/>
            <person name="Rokhsar D."/>
            <person name="Grimwood J."/>
            <person name="Schmutz J."/>
            <person name="Juenger T."/>
        </authorList>
    </citation>
    <scope>NUCLEOTIDE SEQUENCE [LARGE SCALE GENOMIC DNA]</scope>
    <source>
        <strain evidence="6">cv. HAL2</strain>
        <strain evidence="5">HAL2</strain>
    </source>
</reference>
<keyword evidence="6" id="KW-1185">Reference proteome</keyword>
<name>A0A2T7EJX6_9POAL</name>
<comment type="similarity">
    <text evidence="1">Belongs to the leguminous lectin family.</text>
</comment>
<accession>A0A2T7EJX6</accession>
<dbReference type="AlphaFoldDB" id="A0A2T7EJX6"/>
<evidence type="ECO:0000256" key="2">
    <source>
        <dbReference type="ARBA" id="ARBA00022734"/>
    </source>
</evidence>
<dbReference type="InterPro" id="IPR050258">
    <property type="entry name" value="Leguminous_Lectin"/>
</dbReference>
<keyword evidence="2" id="KW-0430">Lectin</keyword>
<proteinExistence type="inferred from homology"/>
<feature type="transmembrane region" description="Helical" evidence="3">
    <location>
        <begin position="310"/>
        <end position="333"/>
    </location>
</feature>
<dbReference type="Proteomes" id="UP000244336">
    <property type="component" value="Chromosome 2"/>
</dbReference>
<evidence type="ECO:0000259" key="4">
    <source>
        <dbReference type="Pfam" id="PF00139"/>
    </source>
</evidence>
<keyword evidence="3" id="KW-0812">Transmembrane</keyword>
<dbReference type="Pfam" id="PF00139">
    <property type="entry name" value="Lectin_legB"/>
    <property type="match status" value="1"/>
</dbReference>
<dbReference type="GO" id="GO:0030246">
    <property type="term" value="F:carbohydrate binding"/>
    <property type="evidence" value="ECO:0007669"/>
    <property type="project" value="UniProtKB-KW"/>
</dbReference>
<evidence type="ECO:0000256" key="1">
    <source>
        <dbReference type="ARBA" id="ARBA00007606"/>
    </source>
</evidence>
<dbReference type="InterPro" id="IPR013320">
    <property type="entry name" value="ConA-like_dom_sf"/>
</dbReference>
<dbReference type="OrthoDB" id="2019747at2759"/>
<organism evidence="5 6">
    <name type="scientific">Panicum hallii var. hallii</name>
    <dbReference type="NCBI Taxonomy" id="1504633"/>
    <lineage>
        <taxon>Eukaryota</taxon>
        <taxon>Viridiplantae</taxon>
        <taxon>Streptophyta</taxon>
        <taxon>Embryophyta</taxon>
        <taxon>Tracheophyta</taxon>
        <taxon>Spermatophyta</taxon>
        <taxon>Magnoliopsida</taxon>
        <taxon>Liliopsida</taxon>
        <taxon>Poales</taxon>
        <taxon>Poaceae</taxon>
        <taxon>PACMAD clade</taxon>
        <taxon>Panicoideae</taxon>
        <taxon>Panicodae</taxon>
        <taxon>Paniceae</taxon>
        <taxon>Panicinae</taxon>
        <taxon>Panicum</taxon>
        <taxon>Panicum sect. Panicum</taxon>
    </lineage>
</organism>
<dbReference type="InterPro" id="IPR001220">
    <property type="entry name" value="Legume_lectin_dom"/>
</dbReference>
<keyword evidence="3" id="KW-0472">Membrane</keyword>
<keyword evidence="3" id="KW-1133">Transmembrane helix</keyword>
<evidence type="ECO:0000313" key="6">
    <source>
        <dbReference type="Proteomes" id="UP000244336"/>
    </source>
</evidence>
<dbReference type="Gramene" id="PUZ68131">
    <property type="protein sequence ID" value="PUZ68131"/>
    <property type="gene ID" value="GQ55_2G000700"/>
</dbReference>
<dbReference type="STRING" id="1504633.A0A2T7EJX6"/>
<dbReference type="EMBL" id="CM009750">
    <property type="protein sequence ID" value="PUZ68130.1"/>
    <property type="molecule type" value="Genomic_DNA"/>
</dbReference>